<keyword evidence="2" id="KW-0547">Nucleotide-binding</keyword>
<evidence type="ECO:0000256" key="1">
    <source>
        <dbReference type="ARBA" id="ARBA00012552"/>
    </source>
</evidence>
<feature type="compositionally biased region" description="Polar residues" evidence="7">
    <location>
        <begin position="59"/>
        <end position="80"/>
    </location>
</feature>
<dbReference type="CDD" id="cd18787">
    <property type="entry name" value="SF2_C_DEAD"/>
    <property type="match status" value="1"/>
</dbReference>
<feature type="domain" description="Helicase C-terminal" evidence="9">
    <location>
        <begin position="551"/>
        <end position="697"/>
    </location>
</feature>
<dbReference type="InterPro" id="IPR001650">
    <property type="entry name" value="Helicase_C-like"/>
</dbReference>
<evidence type="ECO:0000256" key="2">
    <source>
        <dbReference type="ARBA" id="ARBA00022741"/>
    </source>
</evidence>
<evidence type="ECO:0000256" key="4">
    <source>
        <dbReference type="ARBA" id="ARBA00022806"/>
    </source>
</evidence>
<keyword evidence="12" id="KW-1185">Reference proteome</keyword>
<evidence type="ECO:0000256" key="7">
    <source>
        <dbReference type="SAM" id="MobiDB-lite"/>
    </source>
</evidence>
<dbReference type="Pfam" id="PF00270">
    <property type="entry name" value="DEAD"/>
    <property type="match status" value="1"/>
</dbReference>
<dbReference type="GO" id="GO:0016787">
    <property type="term" value="F:hydrolase activity"/>
    <property type="evidence" value="ECO:0007669"/>
    <property type="project" value="UniProtKB-KW"/>
</dbReference>
<gene>
    <name evidence="11" type="ORF">IV203_006905</name>
</gene>
<evidence type="ECO:0000313" key="11">
    <source>
        <dbReference type="EMBL" id="KAG7341813.1"/>
    </source>
</evidence>
<dbReference type="Proteomes" id="UP000693970">
    <property type="component" value="Unassembled WGS sequence"/>
</dbReference>
<feature type="compositionally biased region" description="Basic and acidic residues" evidence="7">
    <location>
        <begin position="97"/>
        <end position="107"/>
    </location>
</feature>
<evidence type="ECO:0000259" key="8">
    <source>
        <dbReference type="PROSITE" id="PS51192"/>
    </source>
</evidence>
<evidence type="ECO:0000256" key="6">
    <source>
        <dbReference type="PROSITE-ProRule" id="PRU00552"/>
    </source>
</evidence>
<dbReference type="GO" id="GO:0003676">
    <property type="term" value="F:nucleic acid binding"/>
    <property type="evidence" value="ECO:0007669"/>
    <property type="project" value="InterPro"/>
</dbReference>
<feature type="short sequence motif" description="Q motif" evidence="6">
    <location>
        <begin position="283"/>
        <end position="312"/>
    </location>
</feature>
<dbReference type="AlphaFoldDB" id="A0A9K3KDX3"/>
<dbReference type="GO" id="GO:0003724">
    <property type="term" value="F:RNA helicase activity"/>
    <property type="evidence" value="ECO:0007669"/>
    <property type="project" value="UniProtKB-EC"/>
</dbReference>
<dbReference type="SMART" id="SM00490">
    <property type="entry name" value="HELICc"/>
    <property type="match status" value="1"/>
</dbReference>
<dbReference type="PROSITE" id="PS51195">
    <property type="entry name" value="Q_MOTIF"/>
    <property type="match status" value="1"/>
</dbReference>
<feature type="domain" description="Helicase ATP-binding" evidence="8">
    <location>
        <begin position="315"/>
        <end position="522"/>
    </location>
</feature>
<sequence length="709" mass="79285">MMPSLEGLTEEQKQEAMAVAAAARRAEERAEQRALERALERKRQERELEKLQQQKQQQNRTSVVGNTTSRNNKKPISNGGSVKFVPKQQRQQQQLGEEEHGKKDAAVTEHGNGTILKKDQTKPNPQTTKGTANVSTASAWTAQERKEIRKAYLGTSTAALANNGDDPTLELEQGRKKKKKKGIMGKKAIFRFEWDDTDDTLQSDDLLYSGAVSLLNNKKRKSKMDDEQERTGSNNKSSKRSSNAENNINTKPLDKMTPRDWRIFRENYEIVTKGGRAPPPMRSFEDGNLLHPNLLRALKTVMKYREPTPIQRQAIPIGMQRRDMIGIAETGSGKTCAFGCPLIQYILQLPKPIQQRVAEQGPLALVLAPTRELALQIHGELDKLLTFCRDIICCPIVGGQNLQNQAQQLRKGVHVVVGTPGRINECIEMAYMVLNQCLYIVMDEGDRMIDMGFAPQLESILEAMGGTLKSEDEKEAYQQEEADLTLLQKGLPKHRLTAMFSATMPPEVEQMAKRYLRHPAVVSVGDQDSRKNARISQRILYLSSPAQKENALRSLVMNPQFMREKVIVFVNEKKHADGIGRMIERFGRRCVVLHGGKSQEQREENLASFRQGGVVLVATDVAGRGLDIPDVAHVINYDLPTRSIDSYNHRIGRTGRAGKKGLATSLMTDEDEGIMPALKAYLEATGNPVPDKLARHPAASGTVERNLIY</sequence>
<keyword evidence="5" id="KW-0067">ATP-binding</keyword>
<comment type="caution">
    <text evidence="11">The sequence shown here is derived from an EMBL/GenBank/DDBJ whole genome shotgun (WGS) entry which is preliminary data.</text>
</comment>
<feature type="compositionally biased region" description="Low complexity" evidence="7">
    <location>
        <begin position="233"/>
        <end position="247"/>
    </location>
</feature>
<reference evidence="11" key="2">
    <citation type="submission" date="2021-04" db="EMBL/GenBank/DDBJ databases">
        <authorList>
            <person name="Podell S."/>
        </authorList>
    </citation>
    <scope>NUCLEOTIDE SEQUENCE</scope>
    <source>
        <strain evidence="11">Hildebrandi</strain>
    </source>
</reference>
<organism evidence="11 12">
    <name type="scientific">Nitzschia inconspicua</name>
    <dbReference type="NCBI Taxonomy" id="303405"/>
    <lineage>
        <taxon>Eukaryota</taxon>
        <taxon>Sar</taxon>
        <taxon>Stramenopiles</taxon>
        <taxon>Ochrophyta</taxon>
        <taxon>Bacillariophyta</taxon>
        <taxon>Bacillariophyceae</taxon>
        <taxon>Bacillariophycidae</taxon>
        <taxon>Bacillariales</taxon>
        <taxon>Bacillariaceae</taxon>
        <taxon>Nitzschia</taxon>
    </lineage>
</organism>
<dbReference type="PANTHER" id="PTHR47958">
    <property type="entry name" value="ATP-DEPENDENT RNA HELICASE DBP3"/>
    <property type="match status" value="1"/>
</dbReference>
<dbReference type="EC" id="3.6.4.13" evidence="1"/>
<feature type="region of interest" description="Disordered" evidence="7">
    <location>
        <begin position="1"/>
        <end position="140"/>
    </location>
</feature>
<dbReference type="OrthoDB" id="196131at2759"/>
<evidence type="ECO:0000313" key="12">
    <source>
        <dbReference type="Proteomes" id="UP000693970"/>
    </source>
</evidence>
<evidence type="ECO:0000259" key="10">
    <source>
        <dbReference type="PROSITE" id="PS51195"/>
    </source>
</evidence>
<dbReference type="SMART" id="SM00487">
    <property type="entry name" value="DEXDc"/>
    <property type="match status" value="1"/>
</dbReference>
<feature type="region of interest" description="Disordered" evidence="7">
    <location>
        <begin position="160"/>
        <end position="182"/>
    </location>
</feature>
<feature type="region of interest" description="Disordered" evidence="7">
    <location>
        <begin position="219"/>
        <end position="255"/>
    </location>
</feature>
<protein>
    <recommendedName>
        <fullName evidence="1">RNA helicase</fullName>
        <ecNumber evidence="1">3.6.4.13</ecNumber>
    </recommendedName>
</protein>
<keyword evidence="3" id="KW-0378">Hydrolase</keyword>
<dbReference type="EMBL" id="JAGRRH010000025">
    <property type="protein sequence ID" value="KAG7341813.1"/>
    <property type="molecule type" value="Genomic_DNA"/>
</dbReference>
<evidence type="ECO:0000256" key="5">
    <source>
        <dbReference type="ARBA" id="ARBA00022840"/>
    </source>
</evidence>
<dbReference type="InterPro" id="IPR011545">
    <property type="entry name" value="DEAD/DEAH_box_helicase_dom"/>
</dbReference>
<dbReference type="GO" id="GO:0005524">
    <property type="term" value="F:ATP binding"/>
    <property type="evidence" value="ECO:0007669"/>
    <property type="project" value="UniProtKB-KW"/>
</dbReference>
<dbReference type="InterPro" id="IPR014014">
    <property type="entry name" value="RNA_helicase_DEAD_Q_motif"/>
</dbReference>
<dbReference type="Pfam" id="PF00271">
    <property type="entry name" value="Helicase_C"/>
    <property type="match status" value="1"/>
</dbReference>
<evidence type="ECO:0000256" key="3">
    <source>
        <dbReference type="ARBA" id="ARBA00022801"/>
    </source>
</evidence>
<proteinExistence type="predicted"/>
<dbReference type="PROSITE" id="PS51194">
    <property type="entry name" value="HELICASE_CTER"/>
    <property type="match status" value="1"/>
</dbReference>
<evidence type="ECO:0000259" key="9">
    <source>
        <dbReference type="PROSITE" id="PS51194"/>
    </source>
</evidence>
<reference evidence="11" key="1">
    <citation type="journal article" date="2021" name="Sci. Rep.">
        <title>Diploid genomic architecture of Nitzschia inconspicua, an elite biomass production diatom.</title>
        <authorList>
            <person name="Oliver A."/>
            <person name="Podell S."/>
            <person name="Pinowska A."/>
            <person name="Traller J.C."/>
            <person name="Smith S.R."/>
            <person name="McClure R."/>
            <person name="Beliaev A."/>
            <person name="Bohutskyi P."/>
            <person name="Hill E.A."/>
            <person name="Rabines A."/>
            <person name="Zheng H."/>
            <person name="Allen L.Z."/>
            <person name="Kuo A."/>
            <person name="Grigoriev I.V."/>
            <person name="Allen A.E."/>
            <person name="Hazlebeck D."/>
            <person name="Allen E.E."/>
        </authorList>
    </citation>
    <scope>NUCLEOTIDE SEQUENCE</scope>
    <source>
        <strain evidence="11">Hildebrandi</strain>
    </source>
</reference>
<dbReference type="PROSITE" id="PS51192">
    <property type="entry name" value="HELICASE_ATP_BIND_1"/>
    <property type="match status" value="1"/>
</dbReference>
<feature type="compositionally biased region" description="Basic and acidic residues" evidence="7">
    <location>
        <begin position="24"/>
        <end position="52"/>
    </location>
</feature>
<keyword evidence="4 11" id="KW-0347">Helicase</keyword>
<accession>A0A9K3KDX3</accession>
<feature type="domain" description="DEAD-box RNA helicase Q" evidence="10">
    <location>
        <begin position="283"/>
        <end position="312"/>
    </location>
</feature>
<name>A0A9K3KDX3_9STRA</name>
<dbReference type="InterPro" id="IPR014001">
    <property type="entry name" value="Helicase_ATP-bd"/>
</dbReference>
<feature type="compositionally biased region" description="Polar residues" evidence="7">
    <location>
        <begin position="122"/>
        <end position="140"/>
    </location>
</feature>